<reference evidence="2" key="2">
    <citation type="submission" date="2017-10" db="EMBL/GenBank/DDBJ databases">
        <title>Ladona fulva Genome sequencing and assembly.</title>
        <authorList>
            <person name="Murali S."/>
            <person name="Richards S."/>
            <person name="Bandaranaike D."/>
            <person name="Bellair M."/>
            <person name="Blankenburg K."/>
            <person name="Chao H."/>
            <person name="Dinh H."/>
            <person name="Doddapaneni H."/>
            <person name="Dugan-Rocha S."/>
            <person name="Elkadiri S."/>
            <person name="Gnanaolivu R."/>
            <person name="Hernandez B."/>
            <person name="Skinner E."/>
            <person name="Javaid M."/>
            <person name="Lee S."/>
            <person name="Li M."/>
            <person name="Ming W."/>
            <person name="Munidasa M."/>
            <person name="Muniz J."/>
            <person name="Nguyen L."/>
            <person name="Hughes D."/>
            <person name="Osuji N."/>
            <person name="Pu L.-L."/>
            <person name="Puazo M."/>
            <person name="Qu C."/>
            <person name="Quiroz J."/>
            <person name="Raj R."/>
            <person name="Weissenberger G."/>
            <person name="Xin Y."/>
            <person name="Zou X."/>
            <person name="Han Y."/>
            <person name="Worley K."/>
            <person name="Muzny D."/>
            <person name="Gibbs R."/>
        </authorList>
    </citation>
    <scope>NUCLEOTIDE SEQUENCE</scope>
    <source>
        <strain evidence="2">Sampled in the wild</strain>
    </source>
</reference>
<dbReference type="AlphaFoldDB" id="A0A8K0KD22"/>
<evidence type="ECO:0000256" key="1">
    <source>
        <dbReference type="SAM" id="MobiDB-lite"/>
    </source>
</evidence>
<keyword evidence="3" id="KW-1185">Reference proteome</keyword>
<reference evidence="2" key="1">
    <citation type="submission" date="2013-04" db="EMBL/GenBank/DDBJ databases">
        <authorList>
            <person name="Qu J."/>
            <person name="Murali S.C."/>
            <person name="Bandaranaike D."/>
            <person name="Bellair M."/>
            <person name="Blankenburg K."/>
            <person name="Chao H."/>
            <person name="Dinh H."/>
            <person name="Doddapaneni H."/>
            <person name="Downs B."/>
            <person name="Dugan-Rocha S."/>
            <person name="Elkadiri S."/>
            <person name="Gnanaolivu R.D."/>
            <person name="Hernandez B."/>
            <person name="Javaid M."/>
            <person name="Jayaseelan J.C."/>
            <person name="Lee S."/>
            <person name="Li M."/>
            <person name="Ming W."/>
            <person name="Munidasa M."/>
            <person name="Muniz J."/>
            <person name="Nguyen L."/>
            <person name="Ongeri F."/>
            <person name="Osuji N."/>
            <person name="Pu L.-L."/>
            <person name="Puazo M."/>
            <person name="Qu C."/>
            <person name="Quiroz J."/>
            <person name="Raj R."/>
            <person name="Weissenberger G."/>
            <person name="Xin Y."/>
            <person name="Zou X."/>
            <person name="Han Y."/>
            <person name="Richards S."/>
            <person name="Worley K."/>
            <person name="Muzny D."/>
            <person name="Gibbs R."/>
        </authorList>
    </citation>
    <scope>NUCLEOTIDE SEQUENCE</scope>
    <source>
        <strain evidence="2">Sampled in the wild</strain>
    </source>
</reference>
<dbReference type="Proteomes" id="UP000792457">
    <property type="component" value="Unassembled WGS sequence"/>
</dbReference>
<organism evidence="2 3">
    <name type="scientific">Ladona fulva</name>
    <name type="common">Scarce chaser dragonfly</name>
    <name type="synonym">Libellula fulva</name>
    <dbReference type="NCBI Taxonomy" id="123851"/>
    <lineage>
        <taxon>Eukaryota</taxon>
        <taxon>Metazoa</taxon>
        <taxon>Ecdysozoa</taxon>
        <taxon>Arthropoda</taxon>
        <taxon>Hexapoda</taxon>
        <taxon>Insecta</taxon>
        <taxon>Pterygota</taxon>
        <taxon>Palaeoptera</taxon>
        <taxon>Odonata</taxon>
        <taxon>Epiprocta</taxon>
        <taxon>Anisoptera</taxon>
        <taxon>Libelluloidea</taxon>
        <taxon>Libellulidae</taxon>
        <taxon>Ladona</taxon>
    </lineage>
</organism>
<feature type="region of interest" description="Disordered" evidence="1">
    <location>
        <begin position="81"/>
        <end position="158"/>
    </location>
</feature>
<accession>A0A8K0KD22</accession>
<feature type="region of interest" description="Disordered" evidence="1">
    <location>
        <begin position="180"/>
        <end position="199"/>
    </location>
</feature>
<proteinExistence type="predicted"/>
<feature type="compositionally biased region" description="Low complexity" evidence="1">
    <location>
        <begin position="81"/>
        <end position="96"/>
    </location>
</feature>
<dbReference type="EMBL" id="KZ308648">
    <property type="protein sequence ID" value="KAG8232742.1"/>
    <property type="molecule type" value="Genomic_DNA"/>
</dbReference>
<name>A0A8K0KD22_LADFU</name>
<dbReference type="OrthoDB" id="6412219at2759"/>
<sequence>MVGGDGGSFSLRLILVRFGEAERCVGERFLGLGVRIGEEEAARQSRPRVAAVASHESAVYLDPKSNQWSHNSRLVVATATTTSPTASTVSAQSTQTGTPVVTRGSEGTKGGQAVIVSHPQPQNASDENQVESSRQQGNHLSHPPPVPPQHVTPSMGTLPMTPPPHWFYDSRLLSQSTLERLDPAASTSSPRAPQRVPHENGVTVWSGLGCDPSVRRRPLSQPSCYGPCNRHHNAQMLHSQPHPQMQHHHYHQNMQAAHLQTAVPPNNHQHQIQQHQMHHPHAHHHLVMPLPHPKQETSGEMQQNPQQTQQQMVPQQQQMISQQQQMVPQQQQQTHQQQVHLPEIPEFCHSGSQYASSGVLDEVSGAREYDVVGGGGPPGNDGINGTETSTLKTRSLPAWVRSRSRPLSTEDDLAELYAKVTVWSGLGCDPSVRRRPLSQPSCYGPCNRHHNAQMLHSQPHPQMQHHHYHQNMQAAHLQTAVPPNNHQHQIQQHQMHHPHAHHHLVMPLPHPKQETSGEMQQNPQQTQQQMVNLSKKRKNRMRSDEAAIIALSKSRSQFLPIPPCHSHHTASPSTSSIASQIPVSSSIAHRCHRDTDSLVDHEAVIVYDERTAL</sequence>
<comment type="caution">
    <text evidence="2">The sequence shown here is derived from an EMBL/GenBank/DDBJ whole genome shotgun (WGS) entry which is preliminary data.</text>
</comment>
<evidence type="ECO:0000313" key="2">
    <source>
        <dbReference type="EMBL" id="KAG8232742.1"/>
    </source>
</evidence>
<evidence type="ECO:0000313" key="3">
    <source>
        <dbReference type="Proteomes" id="UP000792457"/>
    </source>
</evidence>
<protein>
    <submittedName>
        <fullName evidence="2">Uncharacterized protein</fullName>
    </submittedName>
</protein>
<gene>
    <name evidence="2" type="ORF">J437_LFUL012987</name>
</gene>
<feature type="compositionally biased region" description="Polar residues" evidence="1">
    <location>
        <begin position="119"/>
        <end position="139"/>
    </location>
</feature>